<dbReference type="SUPFAM" id="SSF103481">
    <property type="entry name" value="Multidrug resistance efflux transporter EmrE"/>
    <property type="match status" value="2"/>
</dbReference>
<gene>
    <name evidence="9" type="ORF">FYJ65_00760</name>
</gene>
<feature type="transmembrane region" description="Helical" evidence="7">
    <location>
        <begin position="147"/>
        <end position="163"/>
    </location>
</feature>
<evidence type="ECO:0000256" key="4">
    <source>
        <dbReference type="ARBA" id="ARBA00022692"/>
    </source>
</evidence>
<reference evidence="9 10" key="1">
    <citation type="submission" date="2019-08" db="EMBL/GenBank/DDBJ databases">
        <title>In-depth cultivation of the pig gut microbiome towards novel bacterial diversity and tailored functional studies.</title>
        <authorList>
            <person name="Wylensek D."/>
            <person name="Hitch T.C.A."/>
            <person name="Clavel T."/>
        </authorList>
    </citation>
    <scope>NUCLEOTIDE SEQUENCE [LARGE SCALE GENOMIC DNA]</scope>
    <source>
        <strain evidence="9 10">WCA-MUC-591-APC-4B</strain>
    </source>
</reference>
<feature type="transmembrane region" description="Helical" evidence="7">
    <location>
        <begin position="201"/>
        <end position="223"/>
    </location>
</feature>
<accession>A0A6N7XJV8</accession>
<comment type="caution">
    <text evidence="9">The sequence shown here is derived from an EMBL/GenBank/DDBJ whole genome shotgun (WGS) entry which is preliminary data.</text>
</comment>
<evidence type="ECO:0000256" key="3">
    <source>
        <dbReference type="ARBA" id="ARBA00022475"/>
    </source>
</evidence>
<dbReference type="PANTHER" id="PTHR42920:SF5">
    <property type="entry name" value="EAMA DOMAIN-CONTAINING PROTEIN"/>
    <property type="match status" value="1"/>
</dbReference>
<dbReference type="AlphaFoldDB" id="A0A6N7XJV8"/>
<dbReference type="InterPro" id="IPR051258">
    <property type="entry name" value="Diverse_Substrate_Transporter"/>
</dbReference>
<dbReference type="PANTHER" id="PTHR42920">
    <property type="entry name" value="OS03G0707200 PROTEIN-RELATED"/>
    <property type="match status" value="1"/>
</dbReference>
<evidence type="ECO:0000256" key="2">
    <source>
        <dbReference type="ARBA" id="ARBA00007362"/>
    </source>
</evidence>
<comment type="subcellular location">
    <subcellularLocation>
        <location evidence="1">Cell membrane</location>
        <topology evidence="1">Multi-pass membrane protein</topology>
    </subcellularLocation>
</comment>
<feature type="domain" description="EamA" evidence="8">
    <location>
        <begin position="6"/>
        <end position="162"/>
    </location>
</feature>
<evidence type="ECO:0000313" key="10">
    <source>
        <dbReference type="Proteomes" id="UP000469424"/>
    </source>
</evidence>
<feature type="transmembrane region" description="Helical" evidence="7">
    <location>
        <begin position="39"/>
        <end position="57"/>
    </location>
</feature>
<evidence type="ECO:0000256" key="6">
    <source>
        <dbReference type="ARBA" id="ARBA00023136"/>
    </source>
</evidence>
<dbReference type="InterPro" id="IPR000620">
    <property type="entry name" value="EamA_dom"/>
</dbReference>
<feature type="domain" description="EamA" evidence="8">
    <location>
        <begin position="172"/>
        <end position="305"/>
    </location>
</feature>
<organism evidence="9 10">
    <name type="scientific">Mogibacterium kristiansenii</name>
    <dbReference type="NCBI Taxonomy" id="2606708"/>
    <lineage>
        <taxon>Bacteria</taxon>
        <taxon>Bacillati</taxon>
        <taxon>Bacillota</taxon>
        <taxon>Clostridia</taxon>
        <taxon>Peptostreptococcales</taxon>
        <taxon>Anaerovoracaceae</taxon>
        <taxon>Mogibacterium</taxon>
    </lineage>
</organism>
<evidence type="ECO:0000256" key="5">
    <source>
        <dbReference type="ARBA" id="ARBA00022989"/>
    </source>
</evidence>
<evidence type="ECO:0000259" key="8">
    <source>
        <dbReference type="Pfam" id="PF00892"/>
    </source>
</evidence>
<feature type="transmembrane region" description="Helical" evidence="7">
    <location>
        <begin position="235"/>
        <end position="255"/>
    </location>
</feature>
<keyword evidence="10" id="KW-1185">Reference proteome</keyword>
<proteinExistence type="inferred from homology"/>
<feature type="transmembrane region" description="Helical" evidence="7">
    <location>
        <begin position="292"/>
        <end position="310"/>
    </location>
</feature>
<evidence type="ECO:0000256" key="1">
    <source>
        <dbReference type="ARBA" id="ARBA00004651"/>
    </source>
</evidence>
<comment type="similarity">
    <text evidence="2">Belongs to the EamA transporter family.</text>
</comment>
<keyword evidence="6 7" id="KW-0472">Membrane</keyword>
<feature type="transmembrane region" description="Helical" evidence="7">
    <location>
        <begin position="267"/>
        <end position="285"/>
    </location>
</feature>
<feature type="transmembrane region" description="Helical" evidence="7">
    <location>
        <begin position="122"/>
        <end position="141"/>
    </location>
</feature>
<keyword evidence="5 7" id="KW-1133">Transmembrane helix</keyword>
<evidence type="ECO:0000256" key="7">
    <source>
        <dbReference type="SAM" id="Phobius"/>
    </source>
</evidence>
<dbReference type="InterPro" id="IPR037185">
    <property type="entry name" value="EmrE-like"/>
</dbReference>
<name>A0A6N7XJV8_9FIRM</name>
<dbReference type="Pfam" id="PF00892">
    <property type="entry name" value="EamA"/>
    <property type="match status" value="2"/>
</dbReference>
<keyword evidence="4 7" id="KW-0812">Transmembrane</keyword>
<feature type="transmembrane region" description="Helical" evidence="7">
    <location>
        <begin position="175"/>
        <end position="195"/>
    </location>
</feature>
<evidence type="ECO:0000313" key="9">
    <source>
        <dbReference type="EMBL" id="MST69881.1"/>
    </source>
</evidence>
<dbReference type="RefSeq" id="WP_277671713.1">
    <property type="nucleotide sequence ID" value="NZ_JAQXUZ010000004.1"/>
</dbReference>
<protein>
    <submittedName>
        <fullName evidence="9">DMT family transporter</fullName>
    </submittedName>
</protein>
<dbReference type="Proteomes" id="UP000469424">
    <property type="component" value="Unassembled WGS sequence"/>
</dbReference>
<dbReference type="GO" id="GO:0005886">
    <property type="term" value="C:plasma membrane"/>
    <property type="evidence" value="ECO:0007669"/>
    <property type="project" value="UniProtKB-SubCell"/>
</dbReference>
<keyword evidence="3" id="KW-1003">Cell membrane</keyword>
<dbReference type="EMBL" id="VUNA01000001">
    <property type="protein sequence ID" value="MST69881.1"/>
    <property type="molecule type" value="Genomic_DNA"/>
</dbReference>
<sequence>MSKRTKGNLLLLLTSFIWGSAFVAQSSGMDYVGPYTYNMARNVLAFLFLIPVIYVIGKKKGVTDNAGSGTGIDDVASGEANWKSILLPDRTTLVGGIYCGLVMAVASSLQQIGITMTTAGKAGFITALYIILVPLMGVFIGKKIPRIIWFCVVLAMAGFYLLCVKEGFSISKGDILVLFCSVGFSVHIMTIDHFTSKGVDGVKMACIQFAVAAIVMTPVMFLLENPSVSGLLSAWMTIAYAGILSSGVGFTLQIVAQKDTDPTTATLIMSLESVFAAVSGCLFLNEVLLPKEILGCILVFVAVILAQVPLPVKSKEKRTVAE</sequence>